<feature type="transmembrane region" description="Helical" evidence="5">
    <location>
        <begin position="30"/>
        <end position="51"/>
    </location>
</feature>
<evidence type="ECO:0000313" key="7">
    <source>
        <dbReference type="EMBL" id="CAF0799157.1"/>
    </source>
</evidence>
<accession>A0A813SGJ1</accession>
<dbReference type="InterPro" id="IPR005821">
    <property type="entry name" value="Ion_trans_dom"/>
</dbReference>
<comment type="caution">
    <text evidence="7">The sequence shown here is derived from an EMBL/GenBank/DDBJ whole genome shotgun (WGS) entry which is preliminary data.</text>
</comment>
<dbReference type="GO" id="GO:0015280">
    <property type="term" value="F:ligand-gated sodium channel activity"/>
    <property type="evidence" value="ECO:0007669"/>
    <property type="project" value="TreeGrafter"/>
</dbReference>
<proteinExistence type="predicted"/>
<feature type="transmembrane region" description="Helical" evidence="5">
    <location>
        <begin position="719"/>
        <end position="741"/>
    </location>
</feature>
<dbReference type="OrthoDB" id="416585at2759"/>
<dbReference type="GO" id="GO:0075509">
    <property type="term" value="P:endocytosis involved in viral entry into host cell"/>
    <property type="evidence" value="ECO:0007669"/>
    <property type="project" value="TreeGrafter"/>
</dbReference>
<evidence type="ECO:0000256" key="1">
    <source>
        <dbReference type="ARBA" id="ARBA00004141"/>
    </source>
</evidence>
<keyword evidence="2 5" id="KW-0812">Transmembrane</keyword>
<comment type="subcellular location">
    <subcellularLocation>
        <location evidence="1">Membrane</location>
        <topology evidence="1">Multi-pass membrane protein</topology>
    </subcellularLocation>
</comment>
<dbReference type="Proteomes" id="UP000681722">
    <property type="component" value="Unassembled WGS sequence"/>
</dbReference>
<feature type="transmembrane region" description="Helical" evidence="5">
    <location>
        <begin position="233"/>
        <end position="256"/>
    </location>
</feature>
<feature type="transmembrane region" description="Helical" evidence="5">
    <location>
        <begin position="120"/>
        <end position="145"/>
    </location>
</feature>
<dbReference type="InterPro" id="IPR019184">
    <property type="entry name" value="Uncharacterised_TM-17"/>
</dbReference>
<feature type="transmembrane region" description="Helical" evidence="5">
    <location>
        <begin position="615"/>
        <end position="633"/>
    </location>
</feature>
<dbReference type="GO" id="GO:0005765">
    <property type="term" value="C:lysosomal membrane"/>
    <property type="evidence" value="ECO:0007669"/>
    <property type="project" value="InterPro"/>
</dbReference>
<dbReference type="GO" id="GO:0019722">
    <property type="term" value="P:calcium-mediated signaling"/>
    <property type="evidence" value="ECO:0007669"/>
    <property type="project" value="TreeGrafter"/>
</dbReference>
<dbReference type="InterPro" id="IPR028798">
    <property type="entry name" value="TPC2"/>
</dbReference>
<dbReference type="EMBL" id="CAJNOQ010000422">
    <property type="protein sequence ID" value="CAF0799157.1"/>
    <property type="molecule type" value="Genomic_DNA"/>
</dbReference>
<dbReference type="Pfam" id="PF00520">
    <property type="entry name" value="Ion_trans"/>
    <property type="match status" value="2"/>
</dbReference>
<protein>
    <recommendedName>
        <fullName evidence="6">Ion transport domain-containing protein</fullName>
    </recommendedName>
</protein>
<dbReference type="Proteomes" id="UP000663829">
    <property type="component" value="Unassembled WGS sequence"/>
</dbReference>
<dbReference type="PANTHER" id="PTHR46768">
    <property type="entry name" value="TWO PORE CALCIUM CHANNEL PROTEIN 2"/>
    <property type="match status" value="1"/>
</dbReference>
<evidence type="ECO:0000259" key="6">
    <source>
        <dbReference type="Pfam" id="PF00520"/>
    </source>
</evidence>
<dbReference type="AlphaFoldDB" id="A0A813SGJ1"/>
<feature type="transmembrane region" description="Helical" evidence="5">
    <location>
        <begin position="686"/>
        <end position="707"/>
    </location>
</feature>
<evidence type="ECO:0000256" key="5">
    <source>
        <dbReference type="SAM" id="Phobius"/>
    </source>
</evidence>
<feature type="transmembrane region" description="Helical" evidence="5">
    <location>
        <begin position="549"/>
        <end position="567"/>
    </location>
</feature>
<feature type="transmembrane region" description="Helical" evidence="5">
    <location>
        <begin position="195"/>
        <end position="213"/>
    </location>
</feature>
<feature type="transmembrane region" description="Helical" evidence="5">
    <location>
        <begin position="88"/>
        <end position="114"/>
    </location>
</feature>
<dbReference type="GO" id="GO:0022832">
    <property type="term" value="F:voltage-gated channel activity"/>
    <property type="evidence" value="ECO:0007669"/>
    <property type="project" value="InterPro"/>
</dbReference>
<feature type="domain" description="Ion transport" evidence="6">
    <location>
        <begin position="630"/>
        <end position="745"/>
    </location>
</feature>
<keyword evidence="4 5" id="KW-0472">Membrane</keyword>
<feature type="transmembrane region" description="Helical" evidence="5">
    <location>
        <begin position="398"/>
        <end position="420"/>
    </location>
</feature>
<evidence type="ECO:0000256" key="2">
    <source>
        <dbReference type="ARBA" id="ARBA00022692"/>
    </source>
</evidence>
<dbReference type="Pfam" id="PF09799">
    <property type="entry name" value="Transmemb_17"/>
    <property type="match status" value="1"/>
</dbReference>
<evidence type="ECO:0000313" key="9">
    <source>
        <dbReference type="Proteomes" id="UP000663829"/>
    </source>
</evidence>
<feature type="transmembrane region" description="Helical" evidence="5">
    <location>
        <begin position="268"/>
        <end position="290"/>
    </location>
</feature>
<feature type="transmembrane region" description="Helical" evidence="5">
    <location>
        <begin position="57"/>
        <end position="76"/>
    </location>
</feature>
<dbReference type="GO" id="GO:0097682">
    <property type="term" value="F:intracellularly phosphatidylinositol-3,5-bisphosphate-gated monatomic cation channel activity"/>
    <property type="evidence" value="ECO:0007669"/>
    <property type="project" value="TreeGrafter"/>
</dbReference>
<evidence type="ECO:0000256" key="3">
    <source>
        <dbReference type="ARBA" id="ARBA00022989"/>
    </source>
</evidence>
<keyword evidence="3 5" id="KW-1133">Transmembrane helix</keyword>
<dbReference type="EMBL" id="CAJOBC010000422">
    <property type="protein sequence ID" value="CAF3584040.1"/>
    <property type="molecule type" value="Genomic_DNA"/>
</dbReference>
<feature type="transmembrane region" description="Helical" evidence="5">
    <location>
        <begin position="809"/>
        <end position="831"/>
    </location>
</feature>
<evidence type="ECO:0000256" key="4">
    <source>
        <dbReference type="ARBA" id="ARBA00023136"/>
    </source>
</evidence>
<keyword evidence="9" id="KW-1185">Reference proteome</keyword>
<feature type="domain" description="Ion transport" evidence="6">
    <location>
        <begin position="199"/>
        <end position="428"/>
    </location>
</feature>
<feature type="transmembrane region" description="Helical" evidence="5">
    <location>
        <begin position="640"/>
        <end position="659"/>
    </location>
</feature>
<gene>
    <name evidence="7" type="ORF">GPM918_LOCUS3418</name>
    <name evidence="8" type="ORF">SRO942_LOCUS3418</name>
</gene>
<name>A0A813SGJ1_9BILA</name>
<sequence length="856" mass="99957">MIVNKNRQDELSVVRASIPLQVLCHVHRPIVVLWFFAEILIFIWKGVIGTYYHDWTIYGFEIFALCLTLTLEFIRLQLTLYANLTENLFLIILCFILCLMGILALLYWVIWQWIVLKLEFVIGLTQVVFIFCELIMSITAIAAFCKKPMKSESRLLKCSVLLEDAYQFRSISHKMSPSTVLTWYRWYWSSYIQRLIAFIVSIYLLLIFIQYPSSLSQSSDVRTQSTRHTLPCWLQLLIEATCILIFYIDAIIRSYLIGIRHVKRKPWLIAYFVITTISLIDLIISCIMGCKEKTVNIRQLLRPFFLAVISREMKKILNSLRKSFLQILSVTILLVIHVYFFSVIGMILFPPVQNTKRSDEGTKYFPDFGDSLLSLIVLLTTANNPDITLPAYSRNRLYIIYFAIFLTIGLYCLMNLFTVIKMNTFKEFFTTSMQNSLFRRRLAIRACFDTFVEREPSENNENIQFVLNSRTTAPFRIVKFVISSSELPPTHQKEIIDTLARGENANDISWDSFSVAMLSLDIDLAKPLEEPVQYTGIWTIMQIIGVSKYLTWFANGIGLLNVVILVIEAGLRYHSQFFTIDAVLSTLHVTHWGIYHSLSITNSEVVRDSKGTATSLWAITRIINLFVILRIIRWMPHFTCLFYSYAILGMWLFRGVIVAPPDWHNKDFPCGSFEQSNYWANNFDDFYSSVVVLYDIMLINNWGTFLTGIRSFTTRWSQLYFVSWWFISNVYILALVLGFIVELFSLNVARIEENIGGDGSSQTYFVKTLFHLFKRSLREPSDDEINFALKKYKRLYQNTEEDDHYTLKFIILCFLLFMATIFAKIFGLMILEICYDTFFFNGQWVNEIREVYMIHV</sequence>
<organism evidence="7 9">
    <name type="scientific">Didymodactylos carnosus</name>
    <dbReference type="NCBI Taxonomy" id="1234261"/>
    <lineage>
        <taxon>Eukaryota</taxon>
        <taxon>Metazoa</taxon>
        <taxon>Spiralia</taxon>
        <taxon>Gnathifera</taxon>
        <taxon>Rotifera</taxon>
        <taxon>Eurotatoria</taxon>
        <taxon>Bdelloidea</taxon>
        <taxon>Philodinida</taxon>
        <taxon>Philodinidae</taxon>
        <taxon>Didymodactylos</taxon>
    </lineage>
</organism>
<feature type="transmembrane region" description="Helical" evidence="5">
    <location>
        <begin position="325"/>
        <end position="349"/>
    </location>
</feature>
<dbReference type="SUPFAM" id="SSF81324">
    <property type="entry name" value="Voltage-gated potassium channels"/>
    <property type="match status" value="1"/>
</dbReference>
<reference evidence="7" key="1">
    <citation type="submission" date="2021-02" db="EMBL/GenBank/DDBJ databases">
        <authorList>
            <person name="Nowell W R."/>
        </authorList>
    </citation>
    <scope>NUCLEOTIDE SEQUENCE</scope>
</reference>
<dbReference type="Gene3D" id="1.10.287.70">
    <property type="match status" value="2"/>
</dbReference>
<evidence type="ECO:0000313" key="8">
    <source>
        <dbReference type="EMBL" id="CAF3584040.1"/>
    </source>
</evidence>
<dbReference type="PANTHER" id="PTHR46768:SF1">
    <property type="entry name" value="TWO PORE CHANNEL PROTEIN 2"/>
    <property type="match status" value="1"/>
</dbReference>